<evidence type="ECO:0000256" key="7">
    <source>
        <dbReference type="HAMAP-Rule" id="MF_02065"/>
    </source>
</evidence>
<keyword evidence="3 7" id="KW-1133">Transmembrane helix</keyword>
<organism evidence="8 9">
    <name type="scientific">Marinobacterium mangrovicola</name>
    <dbReference type="NCBI Taxonomy" id="1476959"/>
    <lineage>
        <taxon>Bacteria</taxon>
        <taxon>Pseudomonadati</taxon>
        <taxon>Pseudomonadota</taxon>
        <taxon>Gammaproteobacteria</taxon>
        <taxon>Oceanospirillales</taxon>
        <taxon>Oceanospirillaceae</taxon>
        <taxon>Marinobacterium</taxon>
    </lineage>
</organism>
<evidence type="ECO:0000256" key="1">
    <source>
        <dbReference type="ARBA" id="ARBA00022475"/>
    </source>
</evidence>
<keyword evidence="7" id="KW-0997">Cell inner membrane</keyword>
<evidence type="ECO:0000313" key="9">
    <source>
        <dbReference type="Proteomes" id="UP000294546"/>
    </source>
</evidence>
<reference evidence="8 9" key="1">
    <citation type="submission" date="2019-03" db="EMBL/GenBank/DDBJ databases">
        <title>Genomic Encyclopedia of Archaeal and Bacterial Type Strains, Phase II (KMG-II): from individual species to whole genera.</title>
        <authorList>
            <person name="Goeker M."/>
        </authorList>
    </citation>
    <scope>NUCLEOTIDE SEQUENCE [LARGE SCALE GENOMIC DNA]</scope>
    <source>
        <strain evidence="8 9">DSM 27697</strain>
    </source>
</reference>
<dbReference type="FunFam" id="3.30.160.60:FF:000242">
    <property type="entry name" value="Endolytic murein transglycosylase"/>
    <property type="match status" value="1"/>
</dbReference>
<dbReference type="GO" id="GO:0071555">
    <property type="term" value="P:cell wall organization"/>
    <property type="evidence" value="ECO:0007669"/>
    <property type="project" value="UniProtKB-KW"/>
</dbReference>
<keyword evidence="5 7" id="KW-0456">Lyase</keyword>
<keyword evidence="1 7" id="KW-1003">Cell membrane</keyword>
<sequence length="345" mass="38710">MLKRLFAVFVLLIVLAGIAGGVAWKDYQGYLNSPANIAEDQIFTIEKGQYFNSLVKDLNAQSIIDKPLYMRVLSRLEPELTAIKAGEYQLEPGMTPRQILEKFAAGDTLSYHFTIIEGMRFSELRQSLAAEDKLSHELAELSDEQVATKLGLDVSSPEGMFLAETYQFQRGMSDLELLKRAHDHLEKQLNQAWAERQDDLPLQSAYEALILASIIEKETGVAAERPRISGVFVRRLNRGMRLQTDPTVIYGMGDRYKGRIGRADLRRPTPYNTYTIDGLPPTPIAMVGPEAINASVNPAEGSELYFVARGDGSHYFSDTLSEHNKAVARYQLKRREDYRSSPGSN</sequence>
<evidence type="ECO:0000256" key="4">
    <source>
        <dbReference type="ARBA" id="ARBA00023136"/>
    </source>
</evidence>
<dbReference type="GO" id="GO:0008932">
    <property type="term" value="F:lytic endotransglycosylase activity"/>
    <property type="evidence" value="ECO:0007669"/>
    <property type="project" value="UniProtKB-UniRule"/>
</dbReference>
<dbReference type="GO" id="GO:0009252">
    <property type="term" value="P:peptidoglycan biosynthetic process"/>
    <property type="evidence" value="ECO:0007669"/>
    <property type="project" value="UniProtKB-UniRule"/>
</dbReference>
<comment type="catalytic activity">
    <reaction evidence="7">
        <text>a peptidoglycan chain = a peptidoglycan chain with N-acetyl-1,6-anhydromuramyl-[peptide] at the reducing end + a peptidoglycan chain with N-acetylglucosamine at the non-reducing end.</text>
        <dbReference type="EC" id="4.2.2.29"/>
    </reaction>
</comment>
<evidence type="ECO:0000256" key="3">
    <source>
        <dbReference type="ARBA" id="ARBA00022989"/>
    </source>
</evidence>
<evidence type="ECO:0000313" key="8">
    <source>
        <dbReference type="EMBL" id="TCK09046.1"/>
    </source>
</evidence>
<gene>
    <name evidence="7" type="primary">mltG</name>
    <name evidence="8" type="ORF">CLV83_1144</name>
</gene>
<dbReference type="AlphaFoldDB" id="A0A4V2PEH2"/>
<accession>A0A4V2PEH2</accession>
<dbReference type="EC" id="4.2.2.29" evidence="7"/>
<keyword evidence="2 7" id="KW-0812">Transmembrane</keyword>
<dbReference type="EMBL" id="SMFU01000007">
    <property type="protein sequence ID" value="TCK09046.1"/>
    <property type="molecule type" value="Genomic_DNA"/>
</dbReference>
<feature type="site" description="Important for catalytic activity" evidence="7">
    <location>
        <position position="218"/>
    </location>
</feature>
<dbReference type="OrthoDB" id="9814591at2"/>
<proteinExistence type="inferred from homology"/>
<keyword evidence="9" id="KW-1185">Reference proteome</keyword>
<dbReference type="NCBIfam" id="TIGR00247">
    <property type="entry name" value="endolytic transglycosylase MltG"/>
    <property type="match status" value="1"/>
</dbReference>
<dbReference type="Gene3D" id="3.30.1490.480">
    <property type="entry name" value="Endolytic murein transglycosylase"/>
    <property type="match status" value="1"/>
</dbReference>
<comment type="caution">
    <text evidence="8">The sequence shown here is derived from an EMBL/GenBank/DDBJ whole genome shotgun (WGS) entry which is preliminary data.</text>
</comment>
<dbReference type="HAMAP" id="MF_02065">
    <property type="entry name" value="MltG"/>
    <property type="match status" value="1"/>
</dbReference>
<dbReference type="Pfam" id="PF02618">
    <property type="entry name" value="YceG"/>
    <property type="match status" value="1"/>
</dbReference>
<dbReference type="Gene3D" id="3.30.160.60">
    <property type="entry name" value="Classic Zinc Finger"/>
    <property type="match status" value="1"/>
</dbReference>
<name>A0A4V2PEH2_9GAMM</name>
<keyword evidence="6 7" id="KW-0961">Cell wall biogenesis/degradation</keyword>
<dbReference type="InterPro" id="IPR003770">
    <property type="entry name" value="MLTG-like"/>
</dbReference>
<protein>
    <recommendedName>
        <fullName evidence="7">Endolytic murein transglycosylase</fullName>
        <ecNumber evidence="7">4.2.2.29</ecNumber>
    </recommendedName>
    <alternativeName>
        <fullName evidence="7">Peptidoglycan lytic transglycosylase</fullName>
    </alternativeName>
    <alternativeName>
        <fullName evidence="7">Peptidoglycan polymerization terminase</fullName>
    </alternativeName>
</protein>
<keyword evidence="4 7" id="KW-0472">Membrane</keyword>
<evidence type="ECO:0000256" key="5">
    <source>
        <dbReference type="ARBA" id="ARBA00023239"/>
    </source>
</evidence>
<dbReference type="CDD" id="cd08010">
    <property type="entry name" value="MltG_like"/>
    <property type="match status" value="1"/>
</dbReference>
<evidence type="ECO:0000256" key="2">
    <source>
        <dbReference type="ARBA" id="ARBA00022692"/>
    </source>
</evidence>
<dbReference type="GO" id="GO:0005886">
    <property type="term" value="C:plasma membrane"/>
    <property type="evidence" value="ECO:0007669"/>
    <property type="project" value="UniProtKB-UniRule"/>
</dbReference>
<dbReference type="PANTHER" id="PTHR30518:SF2">
    <property type="entry name" value="ENDOLYTIC MUREIN TRANSGLYCOSYLASE"/>
    <property type="match status" value="1"/>
</dbReference>
<comment type="similarity">
    <text evidence="7">Belongs to the transglycosylase MltG family.</text>
</comment>
<dbReference type="RefSeq" id="WP_132288718.1">
    <property type="nucleotide sequence ID" value="NZ_SMFU01000007.1"/>
</dbReference>
<dbReference type="Proteomes" id="UP000294546">
    <property type="component" value="Unassembled WGS sequence"/>
</dbReference>
<evidence type="ECO:0000256" key="6">
    <source>
        <dbReference type="ARBA" id="ARBA00023316"/>
    </source>
</evidence>
<comment type="function">
    <text evidence="7">Functions as a peptidoglycan terminase that cleaves nascent peptidoglycan strands endolytically to terminate their elongation.</text>
</comment>
<dbReference type="PANTHER" id="PTHR30518">
    <property type="entry name" value="ENDOLYTIC MUREIN TRANSGLYCOSYLASE"/>
    <property type="match status" value="1"/>
</dbReference>